<comment type="caution">
    <text evidence="8">The sequence shown here is derived from an EMBL/GenBank/DDBJ whole genome shotgun (WGS) entry which is preliminary data.</text>
</comment>
<dbReference type="EC" id="4.2.1.19" evidence="6 7"/>
<keyword evidence="4 6" id="KW-0368">Histidine biosynthesis</keyword>
<dbReference type="HAMAP" id="MF_00076">
    <property type="entry name" value="HisB"/>
    <property type="match status" value="1"/>
</dbReference>
<evidence type="ECO:0000256" key="5">
    <source>
        <dbReference type="ARBA" id="ARBA00023239"/>
    </source>
</evidence>
<dbReference type="RefSeq" id="WP_068749186.1">
    <property type="nucleotide sequence ID" value="NZ_LOHZ01000043.1"/>
</dbReference>
<dbReference type="FunFam" id="3.30.230.40:FF:000003">
    <property type="entry name" value="Imidazoleglycerol-phosphate dehydratase HisB"/>
    <property type="match status" value="1"/>
</dbReference>
<dbReference type="GO" id="GO:0005737">
    <property type="term" value="C:cytoplasm"/>
    <property type="evidence" value="ECO:0007669"/>
    <property type="project" value="UniProtKB-SubCell"/>
</dbReference>
<dbReference type="AlphaFoldDB" id="A0A162M6P9"/>
<dbReference type="PATRIC" id="fig|520767.4.peg.2212"/>
<keyword evidence="9" id="KW-1185">Reference proteome</keyword>
<gene>
    <name evidence="6 8" type="primary">hisB</name>
    <name evidence="8" type="ORF">ATZ99_20890</name>
</gene>
<evidence type="ECO:0000256" key="3">
    <source>
        <dbReference type="ARBA" id="ARBA00022605"/>
    </source>
</evidence>
<dbReference type="InterPro" id="IPR038494">
    <property type="entry name" value="IGPD_sf"/>
</dbReference>
<dbReference type="PROSITE" id="PS00954">
    <property type="entry name" value="IGP_DEHYDRATASE_1"/>
    <property type="match status" value="1"/>
</dbReference>
<evidence type="ECO:0000256" key="6">
    <source>
        <dbReference type="HAMAP-Rule" id="MF_00076"/>
    </source>
</evidence>
<dbReference type="PANTHER" id="PTHR23133:SF2">
    <property type="entry name" value="IMIDAZOLEGLYCEROL-PHOSPHATE DEHYDRATASE"/>
    <property type="match status" value="1"/>
</dbReference>
<dbReference type="Pfam" id="PF00475">
    <property type="entry name" value="IGPD"/>
    <property type="match status" value="1"/>
</dbReference>
<dbReference type="NCBIfam" id="NF002114">
    <property type="entry name" value="PRK00951.2-4"/>
    <property type="match status" value="1"/>
</dbReference>
<dbReference type="FunFam" id="3.30.230.40:FF:000001">
    <property type="entry name" value="Imidazoleglycerol-phosphate dehydratase HisB"/>
    <property type="match status" value="1"/>
</dbReference>
<dbReference type="NCBIfam" id="NF002111">
    <property type="entry name" value="PRK00951.2-1"/>
    <property type="match status" value="1"/>
</dbReference>
<keyword evidence="6" id="KW-0963">Cytoplasm</keyword>
<dbReference type="EMBL" id="LOHZ01000043">
    <property type="protein sequence ID" value="KYO64329.1"/>
    <property type="molecule type" value="Genomic_DNA"/>
</dbReference>
<dbReference type="UniPathway" id="UPA00031">
    <property type="reaction ID" value="UER00011"/>
</dbReference>
<dbReference type="InterPro" id="IPR000807">
    <property type="entry name" value="ImidazoleglycerolP_deHydtase"/>
</dbReference>
<evidence type="ECO:0000256" key="2">
    <source>
        <dbReference type="ARBA" id="ARBA00016664"/>
    </source>
</evidence>
<dbReference type="CDD" id="cd07914">
    <property type="entry name" value="IGPD"/>
    <property type="match status" value="1"/>
</dbReference>
<evidence type="ECO:0000313" key="8">
    <source>
        <dbReference type="EMBL" id="KYO64329.1"/>
    </source>
</evidence>
<dbReference type="InterPro" id="IPR020565">
    <property type="entry name" value="ImidazoleglycerP_deHydtase_CS"/>
</dbReference>
<keyword evidence="5 6" id="KW-0456">Lyase</keyword>
<dbReference type="SUPFAM" id="SSF54211">
    <property type="entry name" value="Ribosomal protein S5 domain 2-like"/>
    <property type="match status" value="2"/>
</dbReference>
<dbReference type="PANTHER" id="PTHR23133">
    <property type="entry name" value="IMIDAZOLEGLYCEROL-PHOSPHATE DEHYDRATASE HIS7"/>
    <property type="match status" value="1"/>
</dbReference>
<dbReference type="OrthoDB" id="9790411at2"/>
<comment type="pathway">
    <text evidence="1 6 7">Amino-acid biosynthesis; L-histidine biosynthesis; L-histidine from 5-phospho-alpha-D-ribose 1-diphosphate: step 6/9.</text>
</comment>
<dbReference type="PROSITE" id="PS00955">
    <property type="entry name" value="IGP_DEHYDRATASE_2"/>
    <property type="match status" value="1"/>
</dbReference>
<dbReference type="InterPro" id="IPR020568">
    <property type="entry name" value="Ribosomal_Su5_D2-typ_SF"/>
</dbReference>
<proteinExistence type="inferred from homology"/>
<comment type="catalytic activity">
    <reaction evidence="6 7">
        <text>D-erythro-1-(imidazol-4-yl)glycerol 3-phosphate = 3-(imidazol-4-yl)-2-oxopropyl phosphate + H2O</text>
        <dbReference type="Rhea" id="RHEA:11040"/>
        <dbReference type="ChEBI" id="CHEBI:15377"/>
        <dbReference type="ChEBI" id="CHEBI:57766"/>
        <dbReference type="ChEBI" id="CHEBI:58278"/>
        <dbReference type="EC" id="4.2.1.19"/>
    </reaction>
</comment>
<keyword evidence="3 6" id="KW-0028">Amino-acid biosynthesis</keyword>
<protein>
    <recommendedName>
        <fullName evidence="2 6">Imidazoleglycerol-phosphate dehydratase</fullName>
        <shortName evidence="6">IGPD</shortName>
        <ecNumber evidence="6 7">4.2.1.19</ecNumber>
    </recommendedName>
</protein>
<organism evidence="8 9">
    <name type="scientific">Thermovenabulum gondwanense</name>
    <dbReference type="NCBI Taxonomy" id="520767"/>
    <lineage>
        <taxon>Bacteria</taxon>
        <taxon>Bacillati</taxon>
        <taxon>Bacillota</taxon>
        <taxon>Clostridia</taxon>
        <taxon>Thermosediminibacterales</taxon>
        <taxon>Thermosediminibacteraceae</taxon>
        <taxon>Thermovenabulum</taxon>
    </lineage>
</organism>
<evidence type="ECO:0000256" key="1">
    <source>
        <dbReference type="ARBA" id="ARBA00005047"/>
    </source>
</evidence>
<comment type="similarity">
    <text evidence="6 7">Belongs to the imidazoleglycerol-phosphate dehydratase family.</text>
</comment>
<reference evidence="8 9" key="1">
    <citation type="submission" date="2015-12" db="EMBL/GenBank/DDBJ databases">
        <title>Draft genome of Thermovenabulum gondwanense isolated from a red thermophilic microbial mat colonisisng an outflow channel of a bore well.</title>
        <authorList>
            <person name="Patel B.K."/>
        </authorList>
    </citation>
    <scope>NUCLEOTIDE SEQUENCE [LARGE SCALE GENOMIC DNA]</scope>
    <source>
        <strain evidence="8 9">R270</strain>
    </source>
</reference>
<dbReference type="Gene3D" id="3.30.230.40">
    <property type="entry name" value="Imidazole glycerol phosphate dehydratase, domain 1"/>
    <property type="match status" value="2"/>
</dbReference>
<sequence>MKDRMVKLIRKTGETDIKVFLNLDGKGFCKAGTGIGFFDHMLTQFALHGKLDLVVRAKGDLKVDDHHTVEDAGITLGKAVLKALKDKKGINRYGFALVPMDDALVLFSMDISGRPYLNFDVKFKREKIGDMSLETVSEFFRAFSTNAKVTLHVAKLYGNNEHHVVEAIFKAFGRALREAVKREDNGIIPSTKGVL</sequence>
<evidence type="ECO:0000256" key="7">
    <source>
        <dbReference type="RuleBase" id="RU000599"/>
    </source>
</evidence>
<dbReference type="Proteomes" id="UP000075737">
    <property type="component" value="Unassembled WGS sequence"/>
</dbReference>
<name>A0A162M6P9_9FIRM</name>
<evidence type="ECO:0000313" key="9">
    <source>
        <dbReference type="Proteomes" id="UP000075737"/>
    </source>
</evidence>
<comment type="subcellular location">
    <subcellularLocation>
        <location evidence="6 7">Cytoplasm</location>
    </subcellularLocation>
</comment>
<dbReference type="GO" id="GO:0004424">
    <property type="term" value="F:imidazoleglycerol-phosphate dehydratase activity"/>
    <property type="evidence" value="ECO:0007669"/>
    <property type="project" value="UniProtKB-UniRule"/>
</dbReference>
<dbReference type="GO" id="GO:0000105">
    <property type="term" value="P:L-histidine biosynthetic process"/>
    <property type="evidence" value="ECO:0007669"/>
    <property type="project" value="UniProtKB-UniRule"/>
</dbReference>
<accession>A0A162M6P9</accession>
<dbReference type="STRING" id="520767.ATZ99_20890"/>
<evidence type="ECO:0000256" key="4">
    <source>
        <dbReference type="ARBA" id="ARBA00023102"/>
    </source>
</evidence>